<evidence type="ECO:0000256" key="2">
    <source>
        <dbReference type="ARBA" id="ARBA00022649"/>
    </source>
</evidence>
<dbReference type="Proteomes" id="UP000646053">
    <property type="component" value="Unassembled WGS sequence"/>
</dbReference>
<evidence type="ECO:0000256" key="7">
    <source>
        <dbReference type="ARBA" id="ARBA00023016"/>
    </source>
</evidence>
<evidence type="ECO:0000313" key="8">
    <source>
        <dbReference type="EMBL" id="NDJ16420.1"/>
    </source>
</evidence>
<dbReference type="RefSeq" id="WP_162421931.1">
    <property type="nucleotide sequence ID" value="NZ_WVIE01000003.1"/>
</dbReference>
<dbReference type="InterPro" id="IPR038570">
    <property type="entry name" value="HicA_sf"/>
</dbReference>
<reference evidence="8" key="1">
    <citation type="submission" date="2019-12" db="EMBL/GenBank/DDBJ databases">
        <title>High-Quality draft genome sequences of three cyanobacteria isolated from the limestone walls of the Old Cathedral of Coimbra.</title>
        <authorList>
            <person name="Tiago I."/>
            <person name="Soares F."/>
            <person name="Portugal A."/>
        </authorList>
    </citation>
    <scope>NUCLEOTIDE SEQUENCE</scope>
    <source>
        <strain evidence="8">A</strain>
    </source>
</reference>
<dbReference type="GO" id="GO:0016787">
    <property type="term" value="F:hydrolase activity"/>
    <property type="evidence" value="ECO:0007669"/>
    <property type="project" value="UniProtKB-KW"/>
</dbReference>
<keyword evidence="9" id="KW-1185">Reference proteome</keyword>
<evidence type="ECO:0000256" key="3">
    <source>
        <dbReference type="ARBA" id="ARBA00022722"/>
    </source>
</evidence>
<organism evidence="8 9">
    <name type="scientific">Myxacorys almedinensis A</name>
    <dbReference type="NCBI Taxonomy" id="2690445"/>
    <lineage>
        <taxon>Bacteria</taxon>
        <taxon>Bacillati</taxon>
        <taxon>Cyanobacteriota</taxon>
        <taxon>Cyanophyceae</taxon>
        <taxon>Leptolyngbyales</taxon>
        <taxon>Leptolyngbyaceae</taxon>
        <taxon>Myxacorys</taxon>
        <taxon>Myxacorys almedinensis</taxon>
    </lineage>
</organism>
<keyword evidence="4" id="KW-0255">Endonuclease</keyword>
<keyword evidence="3" id="KW-0540">Nuclease</keyword>
<evidence type="ECO:0000256" key="4">
    <source>
        <dbReference type="ARBA" id="ARBA00022759"/>
    </source>
</evidence>
<sequence>MAKLPADATKAKVIRVLEGFGFEIVREKEHISMIRQNSDGTSTPLTLPNHKRIKGSTLRSICTQSGISRDDFIAAYEQV</sequence>
<dbReference type="GO" id="GO:0003729">
    <property type="term" value="F:mRNA binding"/>
    <property type="evidence" value="ECO:0007669"/>
    <property type="project" value="InterPro"/>
</dbReference>
<dbReference type="InterPro" id="IPR012933">
    <property type="entry name" value="HicA_mRNA_interferase"/>
</dbReference>
<evidence type="ECO:0000313" key="9">
    <source>
        <dbReference type="Proteomes" id="UP000646053"/>
    </source>
</evidence>
<keyword evidence="6" id="KW-0694">RNA-binding</keyword>
<name>A0A8J7YZU2_9CYAN</name>
<dbReference type="SUPFAM" id="SSF54786">
    <property type="entry name" value="YcfA/nrd intein domain"/>
    <property type="match status" value="1"/>
</dbReference>
<dbReference type="AlphaFoldDB" id="A0A8J7YZU2"/>
<gene>
    <name evidence="8" type="ORF">GS601_03785</name>
</gene>
<evidence type="ECO:0000256" key="1">
    <source>
        <dbReference type="ARBA" id="ARBA00006620"/>
    </source>
</evidence>
<accession>A0A8J7YZU2</accession>
<evidence type="ECO:0000256" key="5">
    <source>
        <dbReference type="ARBA" id="ARBA00022801"/>
    </source>
</evidence>
<dbReference type="GO" id="GO:0004519">
    <property type="term" value="F:endonuclease activity"/>
    <property type="evidence" value="ECO:0007669"/>
    <property type="project" value="UniProtKB-KW"/>
</dbReference>
<comment type="caution">
    <text evidence="8">The sequence shown here is derived from an EMBL/GenBank/DDBJ whole genome shotgun (WGS) entry which is preliminary data.</text>
</comment>
<protein>
    <submittedName>
        <fullName evidence="8">Addiction module toxin, HicA family</fullName>
    </submittedName>
</protein>
<keyword evidence="7" id="KW-0346">Stress response</keyword>
<proteinExistence type="inferred from homology"/>
<comment type="similarity">
    <text evidence="1">Belongs to the HicA mRNA interferase family.</text>
</comment>
<dbReference type="EMBL" id="WVIE01000003">
    <property type="protein sequence ID" value="NDJ16420.1"/>
    <property type="molecule type" value="Genomic_DNA"/>
</dbReference>
<keyword evidence="2" id="KW-1277">Toxin-antitoxin system</keyword>
<dbReference type="Pfam" id="PF07927">
    <property type="entry name" value="HicA_toxin"/>
    <property type="match status" value="1"/>
</dbReference>
<evidence type="ECO:0000256" key="6">
    <source>
        <dbReference type="ARBA" id="ARBA00022884"/>
    </source>
</evidence>
<dbReference type="Gene3D" id="3.30.920.30">
    <property type="entry name" value="Hypothetical protein"/>
    <property type="match status" value="1"/>
</dbReference>
<keyword evidence="5" id="KW-0378">Hydrolase</keyword>